<proteinExistence type="predicted"/>
<dbReference type="InterPro" id="IPR019427">
    <property type="entry name" value="7TM_GPCR_serpentine_rcpt_Srw"/>
</dbReference>
<gene>
    <name evidence="8" type="ORF">CJN711_LOCUS25291</name>
    <name evidence="7" type="ORF">KQP761_LOCUS5504</name>
    <name evidence="11" type="ORF">MBJ925_LOCUS37943</name>
    <name evidence="10" type="ORF">WKI299_LOCUS30692</name>
    <name evidence="9" type="ORF">XDN619_LOCUS20989</name>
</gene>
<dbReference type="EMBL" id="CAJNOW010001429">
    <property type="protein sequence ID" value="CAF1316134.1"/>
    <property type="molecule type" value="Genomic_DNA"/>
</dbReference>
<dbReference type="InterPro" id="IPR000276">
    <property type="entry name" value="GPCR_Rhodpsn"/>
</dbReference>
<organism evidence="11 12">
    <name type="scientific">Rotaria magnacalcarata</name>
    <dbReference type="NCBI Taxonomy" id="392030"/>
    <lineage>
        <taxon>Eukaryota</taxon>
        <taxon>Metazoa</taxon>
        <taxon>Spiralia</taxon>
        <taxon>Gnathifera</taxon>
        <taxon>Rotifera</taxon>
        <taxon>Eurotatoria</taxon>
        <taxon>Bdelloidea</taxon>
        <taxon>Philodinida</taxon>
        <taxon>Philodinidae</taxon>
        <taxon>Rotaria</taxon>
    </lineage>
</organism>
<keyword evidence="4 5" id="KW-0472">Membrane</keyword>
<keyword evidence="2 5" id="KW-0812">Transmembrane</keyword>
<evidence type="ECO:0000256" key="4">
    <source>
        <dbReference type="ARBA" id="ARBA00023136"/>
    </source>
</evidence>
<protein>
    <recommendedName>
        <fullName evidence="6">G-protein coupled receptors family 1 profile domain-containing protein</fullName>
    </recommendedName>
</protein>
<reference evidence="11" key="1">
    <citation type="submission" date="2021-02" db="EMBL/GenBank/DDBJ databases">
        <authorList>
            <person name="Nowell W R."/>
        </authorList>
    </citation>
    <scope>NUCLEOTIDE SEQUENCE</scope>
</reference>
<feature type="transmembrane region" description="Helical" evidence="5">
    <location>
        <begin position="114"/>
        <end position="135"/>
    </location>
</feature>
<evidence type="ECO:0000313" key="9">
    <source>
        <dbReference type="EMBL" id="CAF2112293.1"/>
    </source>
</evidence>
<evidence type="ECO:0000313" key="7">
    <source>
        <dbReference type="EMBL" id="CAF1316134.1"/>
    </source>
</evidence>
<evidence type="ECO:0000256" key="2">
    <source>
        <dbReference type="ARBA" id="ARBA00022692"/>
    </source>
</evidence>
<evidence type="ECO:0000313" key="11">
    <source>
        <dbReference type="EMBL" id="CAF2252112.1"/>
    </source>
</evidence>
<dbReference type="OrthoDB" id="10011262at2759"/>
<dbReference type="EMBL" id="CAJNRE010021157">
    <property type="protein sequence ID" value="CAF2252112.1"/>
    <property type="molecule type" value="Genomic_DNA"/>
</dbReference>
<feature type="domain" description="G-protein coupled receptors family 1 profile" evidence="6">
    <location>
        <begin position="41"/>
        <end position="340"/>
    </location>
</feature>
<dbReference type="InterPro" id="IPR017452">
    <property type="entry name" value="GPCR_Rhodpsn_7TM"/>
</dbReference>
<dbReference type="Proteomes" id="UP000663856">
    <property type="component" value="Unassembled WGS sequence"/>
</dbReference>
<evidence type="ECO:0000313" key="10">
    <source>
        <dbReference type="EMBL" id="CAF2152998.1"/>
    </source>
</evidence>
<dbReference type="CDD" id="cd14978">
    <property type="entry name" value="7tmA_FMRFamide_R-like"/>
    <property type="match status" value="1"/>
</dbReference>
<evidence type="ECO:0000259" key="6">
    <source>
        <dbReference type="PROSITE" id="PS50262"/>
    </source>
</evidence>
<dbReference type="PROSITE" id="PS50262">
    <property type="entry name" value="G_PROTEIN_RECEP_F1_2"/>
    <property type="match status" value="1"/>
</dbReference>
<dbReference type="GO" id="GO:0008528">
    <property type="term" value="F:G protein-coupled peptide receptor activity"/>
    <property type="evidence" value="ECO:0007669"/>
    <property type="project" value="InterPro"/>
</dbReference>
<dbReference type="Proteomes" id="UP000663824">
    <property type="component" value="Unassembled WGS sequence"/>
</dbReference>
<accession>A0A817AAM8</accession>
<feature type="transmembrane region" description="Helical" evidence="5">
    <location>
        <begin position="269"/>
        <end position="291"/>
    </location>
</feature>
<dbReference type="PRINTS" id="PR00237">
    <property type="entry name" value="GPCRRHODOPSN"/>
</dbReference>
<dbReference type="EMBL" id="CAJNRG010009318">
    <property type="protein sequence ID" value="CAF2112293.1"/>
    <property type="molecule type" value="Genomic_DNA"/>
</dbReference>
<dbReference type="PANTHER" id="PTHR46641:SF8">
    <property type="entry name" value="G-PROTEIN COUPLED RECEPTORS FAMILY 1 PROFILE DOMAIN-CONTAINING PROTEIN"/>
    <property type="match status" value="1"/>
</dbReference>
<evidence type="ECO:0000313" key="12">
    <source>
        <dbReference type="Proteomes" id="UP000663824"/>
    </source>
</evidence>
<dbReference type="PANTHER" id="PTHR46641">
    <property type="entry name" value="FMRFAMIDE RECEPTOR-RELATED"/>
    <property type="match status" value="1"/>
</dbReference>
<evidence type="ECO:0000256" key="3">
    <source>
        <dbReference type="ARBA" id="ARBA00022989"/>
    </source>
</evidence>
<dbReference type="Pfam" id="PF10324">
    <property type="entry name" value="7TM_GPCR_Srw"/>
    <property type="match status" value="1"/>
</dbReference>
<dbReference type="InterPro" id="IPR052954">
    <property type="entry name" value="GPCR-Ligand_Int"/>
</dbReference>
<dbReference type="SUPFAM" id="SSF81321">
    <property type="entry name" value="Family A G protein-coupled receptor-like"/>
    <property type="match status" value="1"/>
</dbReference>
<dbReference type="EMBL" id="CAJNOV010011828">
    <property type="protein sequence ID" value="CAF1464421.1"/>
    <property type="molecule type" value="Genomic_DNA"/>
</dbReference>
<name>A0A817AAM8_9BILA</name>
<dbReference type="Proteomes" id="UP000663834">
    <property type="component" value="Unassembled WGS sequence"/>
</dbReference>
<evidence type="ECO:0000256" key="1">
    <source>
        <dbReference type="ARBA" id="ARBA00004370"/>
    </source>
</evidence>
<feature type="transmembrane region" description="Helical" evidence="5">
    <location>
        <begin position="61"/>
        <end position="94"/>
    </location>
</feature>
<keyword evidence="3 5" id="KW-1133">Transmembrane helix</keyword>
<feature type="transmembrane region" description="Helical" evidence="5">
    <location>
        <begin position="20"/>
        <end position="49"/>
    </location>
</feature>
<dbReference type="AlphaFoldDB" id="A0A817AAM8"/>
<evidence type="ECO:0000313" key="8">
    <source>
        <dbReference type="EMBL" id="CAF1464421.1"/>
    </source>
</evidence>
<dbReference type="EMBL" id="CAJNRF010013919">
    <property type="protein sequence ID" value="CAF2152998.1"/>
    <property type="molecule type" value="Genomic_DNA"/>
</dbReference>
<evidence type="ECO:0000256" key="5">
    <source>
        <dbReference type="SAM" id="Phobius"/>
    </source>
</evidence>
<sequence length="389" mass="46244">MTLNNTFNVVCTEKDEDFVLIFRFVVGGWLSIITCTLGLLCNTFSIIVLVNKRMRTFSTNVYLIALAVANLLWLILFFIFYAIRFAIIIPHFISKTQNNSYNNYDEIFYQLSPYIIPLMNTLELCITYYTVAVSADRYLHVSMGINTAHYFTVRNSLRIILLLTIFSIMFIIPYWFKFHVVKQIDIQNRTHHEVLNEFIGKHKVFFQIINTYVYISVVYIMPFLILIFMNILTARRLTQYYDEHRRLLSTSIRQMAMLKINLVYYRRHYHVTIMLIAVVLLFLVCRIPILINQIYEVQYFVREKYISPSNLDFQCQIQHIFDTFANFMQTLNSIGNLVIYLLCCQNFRETSKYLFKTLSTYTRLHANENLLSMMYHRSRTSTRATDVQI</sequence>
<feature type="transmembrane region" description="Helical" evidence="5">
    <location>
        <begin position="212"/>
        <end position="232"/>
    </location>
</feature>
<dbReference type="GO" id="GO:0016020">
    <property type="term" value="C:membrane"/>
    <property type="evidence" value="ECO:0007669"/>
    <property type="project" value="UniProtKB-SubCell"/>
</dbReference>
<dbReference type="Proteomes" id="UP000663887">
    <property type="component" value="Unassembled WGS sequence"/>
</dbReference>
<feature type="transmembrane region" description="Helical" evidence="5">
    <location>
        <begin position="156"/>
        <end position="176"/>
    </location>
</feature>
<comment type="caution">
    <text evidence="11">The sequence shown here is derived from an EMBL/GenBank/DDBJ whole genome shotgun (WGS) entry which is preliminary data.</text>
</comment>
<comment type="subcellular location">
    <subcellularLocation>
        <location evidence="1">Membrane</location>
    </subcellularLocation>
</comment>
<dbReference type="Gene3D" id="1.20.1070.10">
    <property type="entry name" value="Rhodopsin 7-helix transmembrane proteins"/>
    <property type="match status" value="1"/>
</dbReference>
<dbReference type="Proteomes" id="UP000663855">
    <property type="component" value="Unassembled WGS sequence"/>
</dbReference>